<dbReference type="OrthoDB" id="9808687at2"/>
<dbReference type="STRING" id="545695.TREAZ_1124"/>
<dbReference type="InParanoid" id="F5Y770"/>
<keyword evidence="2" id="KW-1185">Reference proteome</keyword>
<accession>F5Y770</accession>
<evidence type="ECO:0000313" key="2">
    <source>
        <dbReference type="Proteomes" id="UP000009222"/>
    </source>
</evidence>
<name>F5Y770_LEAAZ</name>
<dbReference type="KEGG" id="taz:TREAZ_1124"/>
<dbReference type="SUPFAM" id="SSF55729">
    <property type="entry name" value="Acyl-CoA N-acyltransferases (Nat)"/>
    <property type="match status" value="1"/>
</dbReference>
<dbReference type="RefSeq" id="WP_015710866.1">
    <property type="nucleotide sequence ID" value="NC_015577.1"/>
</dbReference>
<sequence length="327" mass="37740">MELVTYDEKYESLWDGFIKEESVNGEFMHTRNFLNYHHKGKFTDCSFLIYDGANLAAVIPACERLEDGEKIYFSHGGASFGGFVIGRKYYNAKHAMDMVKALEDRVRESGFTEVHLKMTPDLFCREKSDLLQFVLMHSGYAVYADISTFIDFADYKENIEDNFDGRQKRNYKAALKFGPEFREITDDTGIISFYRILVKNHLKFEAVPAHTLDELYEICKRLGDSIKFFGVFLGGTLCACSMVLEYKYANILHTQYLAMDYDYALNRPSAFLYYNLIDWARKCGFSKLSWGVSSNSRGAFLNDTLLSFKESVGSRYSLNRGFTKKLR</sequence>
<evidence type="ECO:0000313" key="1">
    <source>
        <dbReference type="EMBL" id="AEF80822.1"/>
    </source>
</evidence>
<protein>
    <submittedName>
        <fullName evidence="1">Uncharacterized protein</fullName>
    </submittedName>
</protein>
<gene>
    <name evidence="1" type="ordered locus">TREAZ_1124</name>
</gene>
<dbReference type="InterPro" id="IPR016181">
    <property type="entry name" value="Acyl_CoA_acyltransferase"/>
</dbReference>
<dbReference type="HOGENOM" id="CLU_073603_0_0_12"/>
<organism evidence="1 2">
    <name type="scientific">Leadbettera azotonutricia (strain ATCC BAA-888 / DSM 13862 / ZAS-9)</name>
    <name type="common">Treponema azotonutricium</name>
    <dbReference type="NCBI Taxonomy" id="545695"/>
    <lineage>
        <taxon>Bacteria</taxon>
        <taxon>Pseudomonadati</taxon>
        <taxon>Spirochaetota</taxon>
        <taxon>Spirochaetia</taxon>
        <taxon>Spirochaetales</taxon>
        <taxon>Breznakiellaceae</taxon>
        <taxon>Leadbettera</taxon>
    </lineage>
</organism>
<reference evidence="1 2" key="2">
    <citation type="journal article" date="2011" name="ISME J.">
        <title>RNA-seq reveals cooperative metabolic interactions between two termite-gut spirochete species in co-culture.</title>
        <authorList>
            <person name="Rosenthal A.Z."/>
            <person name="Matson E.G."/>
            <person name="Eldar A."/>
            <person name="Leadbetter J.R."/>
        </authorList>
    </citation>
    <scope>NUCLEOTIDE SEQUENCE [LARGE SCALE GENOMIC DNA]</scope>
    <source>
        <strain evidence="2">ATCC BAA-888 / DSM 13862 / ZAS-9</strain>
    </source>
</reference>
<dbReference type="Gene3D" id="3.40.630.30">
    <property type="match status" value="1"/>
</dbReference>
<reference evidence="2" key="1">
    <citation type="submission" date="2009-12" db="EMBL/GenBank/DDBJ databases">
        <title>Complete sequence of Treponema azotonutricium strain ZAS-9.</title>
        <authorList>
            <person name="Tetu S.G."/>
            <person name="Matson E."/>
            <person name="Ren Q."/>
            <person name="Seshadri R."/>
            <person name="Elbourne L."/>
            <person name="Hassan K.A."/>
            <person name="Durkin A."/>
            <person name="Radune D."/>
            <person name="Mohamoud Y."/>
            <person name="Shay R."/>
            <person name="Jin S."/>
            <person name="Zhang X."/>
            <person name="Lucey K."/>
            <person name="Ballor N.R."/>
            <person name="Ottesen E."/>
            <person name="Rosenthal R."/>
            <person name="Allen A."/>
            <person name="Leadbetter J.R."/>
            <person name="Paulsen I.T."/>
        </authorList>
    </citation>
    <scope>NUCLEOTIDE SEQUENCE [LARGE SCALE GENOMIC DNA]</scope>
    <source>
        <strain evidence="2">ATCC BAA-888 / DSM 13862 / ZAS-9</strain>
    </source>
</reference>
<dbReference type="AlphaFoldDB" id="F5Y770"/>
<proteinExistence type="predicted"/>
<dbReference type="eggNOG" id="COG3146">
    <property type="taxonomic scope" value="Bacteria"/>
</dbReference>
<dbReference type="Proteomes" id="UP000009222">
    <property type="component" value="Chromosome"/>
</dbReference>
<dbReference type="EMBL" id="CP001841">
    <property type="protein sequence ID" value="AEF80822.1"/>
    <property type="molecule type" value="Genomic_DNA"/>
</dbReference>